<accession>A0ABU3GHK2</accession>
<evidence type="ECO:0000256" key="4">
    <source>
        <dbReference type="ARBA" id="ARBA00023082"/>
    </source>
</evidence>
<keyword evidence="4" id="KW-0731">Sigma factor</keyword>
<keyword evidence="9" id="KW-1185">Reference proteome</keyword>
<keyword evidence="5" id="KW-0804">Transcription</keyword>
<dbReference type="InterPro" id="IPR013249">
    <property type="entry name" value="RNA_pol_sigma70_r4_t2"/>
</dbReference>
<sequence length="301" mass="31760">MRPGTEIVMTDAATRRIGDVDAYRRTLVAAAYRMLGTLADAEDAAQEAYVRWLRLDAGEREAIENPGGWLMRVTGRICLDVLGSARVRHETYVGEWLPETIPVGTASGDPAAVVVGAEEVSTALLLVLETLTPAERVAFVLHEVFAVPFAEIAGVLGRSAAACRQLAASASRHVGRRAGAGVPRSRHDELIAAFAAASASGSLDALVRVLAPDVVLVSDGGGIVSAARRPVRGADHVARFLLGLAAKQPTATYEPAITGDGLGYAIRVDGVIVAAVTFATDGERITDVWMMRNPEKLSAWV</sequence>
<comment type="similarity">
    <text evidence="1">Belongs to the sigma-70 factor family. ECF subfamily.</text>
</comment>
<proteinExistence type="inferred from homology"/>
<dbReference type="SUPFAM" id="SSF54427">
    <property type="entry name" value="NTF2-like"/>
    <property type="match status" value="1"/>
</dbReference>
<dbReference type="EMBL" id="JAUZVT010000001">
    <property type="protein sequence ID" value="MDT3330171.1"/>
    <property type="molecule type" value="Genomic_DNA"/>
</dbReference>
<evidence type="ECO:0000259" key="7">
    <source>
        <dbReference type="Pfam" id="PF08281"/>
    </source>
</evidence>
<dbReference type="InterPro" id="IPR007627">
    <property type="entry name" value="RNA_pol_sigma70_r2"/>
</dbReference>
<dbReference type="Pfam" id="PF08281">
    <property type="entry name" value="Sigma70_r4_2"/>
    <property type="match status" value="1"/>
</dbReference>
<dbReference type="SUPFAM" id="SSF88659">
    <property type="entry name" value="Sigma3 and sigma4 domains of RNA polymerase sigma factors"/>
    <property type="match status" value="1"/>
</dbReference>
<evidence type="ECO:0000313" key="9">
    <source>
        <dbReference type="Proteomes" id="UP001262835"/>
    </source>
</evidence>
<evidence type="ECO:0000256" key="3">
    <source>
        <dbReference type="ARBA" id="ARBA00023015"/>
    </source>
</evidence>
<dbReference type="SUPFAM" id="SSF88946">
    <property type="entry name" value="Sigma2 domain of RNA polymerase sigma factors"/>
    <property type="match status" value="1"/>
</dbReference>
<protein>
    <submittedName>
        <fullName evidence="8">RNA polymerase sigma factor SigJ</fullName>
    </submittedName>
</protein>
<dbReference type="Gene3D" id="3.10.450.50">
    <property type="match status" value="1"/>
</dbReference>
<evidence type="ECO:0000259" key="6">
    <source>
        <dbReference type="Pfam" id="PF04542"/>
    </source>
</evidence>
<dbReference type="Gene3D" id="1.10.10.10">
    <property type="entry name" value="Winged helix-like DNA-binding domain superfamily/Winged helix DNA-binding domain"/>
    <property type="match status" value="1"/>
</dbReference>
<dbReference type="Pfam" id="PF04542">
    <property type="entry name" value="Sigma70_r2"/>
    <property type="match status" value="1"/>
</dbReference>
<evidence type="ECO:0000313" key="8">
    <source>
        <dbReference type="EMBL" id="MDT3330171.1"/>
    </source>
</evidence>
<feature type="domain" description="RNA polymerase sigma factor 70 region 4 type 2" evidence="7">
    <location>
        <begin position="123"/>
        <end position="170"/>
    </location>
</feature>
<dbReference type="InterPro" id="IPR052704">
    <property type="entry name" value="ECF_Sigma-70_Domain"/>
</dbReference>
<dbReference type="InterPro" id="IPR013325">
    <property type="entry name" value="RNA_pol_sigma_r2"/>
</dbReference>
<dbReference type="InterPro" id="IPR032710">
    <property type="entry name" value="NTF2-like_dom_sf"/>
</dbReference>
<gene>
    <name evidence="8" type="primary">sigJ</name>
    <name evidence="8" type="ORF">Q9S78_05770</name>
</gene>
<evidence type="ECO:0000256" key="1">
    <source>
        <dbReference type="ARBA" id="ARBA00010641"/>
    </source>
</evidence>
<comment type="caution">
    <text evidence="8">The sequence shown here is derived from an EMBL/GenBank/DDBJ whole genome shotgun (WGS) entry which is preliminary data.</text>
</comment>
<feature type="domain" description="RNA polymerase sigma-70 region 2" evidence="6">
    <location>
        <begin position="20"/>
        <end position="84"/>
    </location>
</feature>
<keyword evidence="3" id="KW-0805">Transcription regulation</keyword>
<organism evidence="8 9">
    <name type="scientific">Microbacterium aquilitoris</name>
    <dbReference type="NCBI Taxonomy" id="3067307"/>
    <lineage>
        <taxon>Bacteria</taxon>
        <taxon>Bacillati</taxon>
        <taxon>Actinomycetota</taxon>
        <taxon>Actinomycetes</taxon>
        <taxon>Micrococcales</taxon>
        <taxon>Microbacteriaceae</taxon>
        <taxon>Microbacterium</taxon>
    </lineage>
</organism>
<dbReference type="InterPro" id="IPR013324">
    <property type="entry name" value="RNA_pol_sigma_r3/r4-like"/>
</dbReference>
<name>A0ABU3GHK2_9MICO</name>
<dbReference type="InterPro" id="IPR036388">
    <property type="entry name" value="WH-like_DNA-bd_sf"/>
</dbReference>
<evidence type="ECO:0000256" key="2">
    <source>
        <dbReference type="ARBA" id="ARBA00011344"/>
    </source>
</evidence>
<dbReference type="PANTHER" id="PTHR30173">
    <property type="entry name" value="SIGMA 19 FACTOR"/>
    <property type="match status" value="1"/>
</dbReference>
<dbReference type="RefSeq" id="WP_311869399.1">
    <property type="nucleotide sequence ID" value="NZ_JAUZVT010000001.1"/>
</dbReference>
<reference evidence="8 9" key="1">
    <citation type="submission" date="2023-08" db="EMBL/GenBank/DDBJ databases">
        <title>Microbacterium aquilitoris sp. nov. and Microbacterium gwkjibeachense sp. nov., isolated from beach.</title>
        <authorList>
            <person name="Lee S.D."/>
            <person name="Yang H."/>
            <person name="Kim I."/>
        </authorList>
    </citation>
    <scope>NUCLEOTIDE SEQUENCE [LARGE SCALE GENOMIC DNA]</scope>
    <source>
        <strain evidence="8 9">KSW-18</strain>
    </source>
</reference>
<comment type="subunit">
    <text evidence="2">Interacts transiently with the RNA polymerase catalytic core formed by RpoA, RpoB, RpoC and RpoZ (2 alpha, 1 beta, 1 beta' and 1 omega subunit) to form the RNA polymerase holoenzyme that can initiate transcription.</text>
</comment>
<dbReference type="PANTHER" id="PTHR30173:SF43">
    <property type="entry name" value="ECF RNA POLYMERASE SIGMA FACTOR SIGI-RELATED"/>
    <property type="match status" value="1"/>
</dbReference>
<dbReference type="NCBIfam" id="NF007214">
    <property type="entry name" value="PRK09636.1"/>
    <property type="match status" value="1"/>
</dbReference>
<dbReference type="Proteomes" id="UP001262835">
    <property type="component" value="Unassembled WGS sequence"/>
</dbReference>
<evidence type="ECO:0000256" key="5">
    <source>
        <dbReference type="ARBA" id="ARBA00023163"/>
    </source>
</evidence>
<dbReference type="Gene3D" id="1.10.1740.10">
    <property type="match status" value="1"/>
</dbReference>